<reference evidence="2" key="2">
    <citation type="submission" date="2023-07" db="EMBL/GenBank/DDBJ databases">
        <title>Identification and characterization of horizontal gene transfer across gut microbiota members of farm animals based on homology search.</title>
        <authorList>
            <person name="Schwarzerova J."/>
            <person name="Nykrynova M."/>
            <person name="Jureckova K."/>
            <person name="Cejkova D."/>
            <person name="Rychlik I."/>
        </authorList>
    </citation>
    <scope>NUCLEOTIDE SEQUENCE [LARGE SCALE GENOMIC DNA]</scope>
    <source>
        <strain evidence="2">109_WCHN</strain>
    </source>
</reference>
<sequence>MIKQDYLIRMIQQVISAIVESLLRRKPMRKQEWEEYDGMARQILGFSAEELKTMDISDVLGRYDGDKDRMDKIELAAMVLLKIADETESDPELKAKFRRDGTELLEYVQRNGHTYSLQREMLVAMLKGR</sequence>
<proteinExistence type="predicted"/>
<accession>A0ABT7VGU9</accession>
<dbReference type="RefSeq" id="WP_289560177.1">
    <property type="nucleotide sequence ID" value="NZ_JAUDCP010000030.1"/>
</dbReference>
<organism evidence="1 2">
    <name type="scientific">Bacteroides gallinaceum</name>
    <dbReference type="NCBI Taxonomy" id="1462571"/>
    <lineage>
        <taxon>Bacteria</taxon>
        <taxon>Pseudomonadati</taxon>
        <taxon>Bacteroidota</taxon>
        <taxon>Bacteroidia</taxon>
        <taxon>Bacteroidales</taxon>
        <taxon>Bacteroidaceae</taxon>
        <taxon>Bacteroides</taxon>
    </lineage>
</organism>
<evidence type="ECO:0000313" key="2">
    <source>
        <dbReference type="Proteomes" id="UP001169458"/>
    </source>
</evidence>
<name>A0ABT7VGU9_9BACE</name>
<keyword evidence="2" id="KW-1185">Reference proteome</keyword>
<dbReference type="EMBL" id="JAUDEN010000016">
    <property type="protein sequence ID" value="MDM8325534.1"/>
    <property type="molecule type" value="Genomic_DNA"/>
</dbReference>
<dbReference type="Proteomes" id="UP001169458">
    <property type="component" value="Unassembled WGS sequence"/>
</dbReference>
<comment type="caution">
    <text evidence="1">The sequence shown here is derived from an EMBL/GenBank/DDBJ whole genome shotgun (WGS) entry which is preliminary data.</text>
</comment>
<gene>
    <name evidence="1" type="ORF">QUW60_09910</name>
</gene>
<reference evidence="1 2" key="1">
    <citation type="submission" date="2023-06" db="EMBL/GenBank/DDBJ databases">
        <authorList>
            <person name="Zeman M."/>
            <person name="Kubasova T."/>
            <person name="Jahodarova E."/>
            <person name="Nykrynova M."/>
            <person name="Rychlik I."/>
        </authorList>
    </citation>
    <scope>NUCLEOTIDE SEQUENCE [LARGE SCALE GENOMIC DNA]</scope>
    <source>
        <strain evidence="1 2">109_WCHN</strain>
    </source>
</reference>
<protein>
    <submittedName>
        <fullName evidence="1">Uncharacterized protein</fullName>
    </submittedName>
</protein>
<evidence type="ECO:0000313" key="1">
    <source>
        <dbReference type="EMBL" id="MDM8325534.1"/>
    </source>
</evidence>